<dbReference type="EMBL" id="JAPZBS010000002">
    <property type="protein sequence ID" value="KAJ5381351.1"/>
    <property type="molecule type" value="Genomic_DNA"/>
</dbReference>
<evidence type="ECO:0000313" key="4">
    <source>
        <dbReference type="Proteomes" id="UP001147782"/>
    </source>
</evidence>
<keyword evidence="4" id="KW-1185">Reference proteome</keyword>
<keyword evidence="1" id="KW-0479">Metal-binding</keyword>
<proteinExistence type="inferred from homology"/>
<protein>
    <recommendedName>
        <fullName evidence="2">Fe2OG dioxygenase domain-containing protein</fullName>
    </recommendedName>
</protein>
<dbReference type="GO" id="GO:0016491">
    <property type="term" value="F:oxidoreductase activity"/>
    <property type="evidence" value="ECO:0007669"/>
    <property type="project" value="UniProtKB-KW"/>
</dbReference>
<feature type="domain" description="Fe2OG dioxygenase" evidence="2">
    <location>
        <begin position="165"/>
        <end position="261"/>
    </location>
</feature>
<name>A0A9W9SMV4_9EURO</name>
<dbReference type="OrthoDB" id="27483at2759"/>
<dbReference type="InterPro" id="IPR005123">
    <property type="entry name" value="Oxoglu/Fe-dep_dioxygenase_dom"/>
</dbReference>
<dbReference type="GO" id="GO:0046872">
    <property type="term" value="F:metal ion binding"/>
    <property type="evidence" value="ECO:0007669"/>
    <property type="project" value="UniProtKB-KW"/>
</dbReference>
<evidence type="ECO:0000259" key="2">
    <source>
        <dbReference type="PROSITE" id="PS51471"/>
    </source>
</evidence>
<evidence type="ECO:0000313" key="3">
    <source>
        <dbReference type="EMBL" id="KAJ5381351.1"/>
    </source>
</evidence>
<dbReference type="AlphaFoldDB" id="A0A9W9SMV4"/>
<dbReference type="PANTHER" id="PTHR33099:SF14">
    <property type="entry name" value="PROLYL 4-HYDROXYLASE ALPHA SUBUNIT FE(2+) 2OG DIOXYGENASE DOMAIN-CONTAINING PROTEIN"/>
    <property type="match status" value="1"/>
</dbReference>
<sequence length="468" mass="51736">MGKKKGSSSPLSRIAFKAFCDQLNQAVRSQNASASFACGGTIPIKGTEAAKLTSGTEKATKGKPGSASSPVNIFWDCKDGSRGGKLTLPLDGSKDDSNAKLCGFVADCEPAGFGRGQEAVMDPTYRKAGKLDTDHFMTSFHPADFGIIGNVEQVLCTNWSCRRIRLELYKLNVYSGPSGLFQSHVDTPRSKCQIGSLVVCLPSPFKGGNLIVRHEGREIDFDWEQRSADTIQWAAFYSDCEHEIKTITEGERITVTYNLYVTDEPMNTLPPSGPIFDPKTLPLYQDFKNVLQIPGFLKTGGTLGSFCTHAYPHTADDAYTLLPRGLKGADLVLYSVLKAFGIKVKVLPVIIQKDFSPNNSDSDDEYYEYARLDGKVYIGSYLTPRFSANNFEDDPLSKVLDEYWPEQTFEKPITWITHPSPCTSQEAMSYLAYGNEPSVHEVYSYAAIVAIIPPWTERQEIVQQARNN</sequence>
<dbReference type="Gene3D" id="2.60.120.620">
    <property type="entry name" value="q2cbj1_9rhob like domain"/>
    <property type="match status" value="1"/>
</dbReference>
<dbReference type="PROSITE" id="PS51471">
    <property type="entry name" value="FE2OG_OXY"/>
    <property type="match status" value="1"/>
</dbReference>
<accession>A0A9W9SMV4</accession>
<reference evidence="3" key="1">
    <citation type="submission" date="2022-11" db="EMBL/GenBank/DDBJ databases">
        <authorList>
            <person name="Petersen C."/>
        </authorList>
    </citation>
    <scope>NUCLEOTIDE SEQUENCE</scope>
    <source>
        <strain evidence="3">IBT 29864</strain>
    </source>
</reference>
<reference evidence="3" key="2">
    <citation type="journal article" date="2023" name="IMA Fungus">
        <title>Comparative genomic study of the Penicillium genus elucidates a diverse pangenome and 15 lateral gene transfer events.</title>
        <authorList>
            <person name="Petersen C."/>
            <person name="Sorensen T."/>
            <person name="Nielsen M.R."/>
            <person name="Sondergaard T.E."/>
            <person name="Sorensen J.L."/>
            <person name="Fitzpatrick D.A."/>
            <person name="Frisvad J.C."/>
            <person name="Nielsen K.L."/>
        </authorList>
    </citation>
    <scope>NUCLEOTIDE SEQUENCE</scope>
    <source>
        <strain evidence="3">IBT 29864</strain>
    </source>
</reference>
<keyword evidence="1" id="KW-0408">Iron</keyword>
<dbReference type="Proteomes" id="UP001147782">
    <property type="component" value="Unassembled WGS sequence"/>
</dbReference>
<evidence type="ECO:0000256" key="1">
    <source>
        <dbReference type="RuleBase" id="RU003682"/>
    </source>
</evidence>
<dbReference type="RefSeq" id="XP_056558922.1">
    <property type="nucleotide sequence ID" value="XM_056696710.1"/>
</dbReference>
<dbReference type="GeneID" id="81435887"/>
<keyword evidence="1" id="KW-0560">Oxidoreductase</keyword>
<dbReference type="PANTHER" id="PTHR33099">
    <property type="entry name" value="FE2OG DIOXYGENASE DOMAIN-CONTAINING PROTEIN"/>
    <property type="match status" value="1"/>
</dbReference>
<comment type="caution">
    <text evidence="3">The sequence shown here is derived from an EMBL/GenBank/DDBJ whole genome shotgun (WGS) entry which is preliminary data.</text>
</comment>
<comment type="similarity">
    <text evidence="1">Belongs to the iron/ascorbate-dependent oxidoreductase family.</text>
</comment>
<gene>
    <name evidence="3" type="ORF">N7496_003779</name>
</gene>
<organism evidence="3 4">
    <name type="scientific">Penicillium cataractarum</name>
    <dbReference type="NCBI Taxonomy" id="2100454"/>
    <lineage>
        <taxon>Eukaryota</taxon>
        <taxon>Fungi</taxon>
        <taxon>Dikarya</taxon>
        <taxon>Ascomycota</taxon>
        <taxon>Pezizomycotina</taxon>
        <taxon>Eurotiomycetes</taxon>
        <taxon>Eurotiomycetidae</taxon>
        <taxon>Eurotiales</taxon>
        <taxon>Aspergillaceae</taxon>
        <taxon>Penicillium</taxon>
    </lineage>
</organism>